<comment type="caution">
    <text evidence="3">The sequence shown here is derived from an EMBL/GenBank/DDBJ whole genome shotgun (WGS) entry which is preliminary data.</text>
</comment>
<dbReference type="SUPFAM" id="SSF48208">
    <property type="entry name" value="Six-hairpin glycosidases"/>
    <property type="match status" value="1"/>
</dbReference>
<dbReference type="InterPro" id="IPR011613">
    <property type="entry name" value="GH15-like"/>
</dbReference>
<feature type="domain" description="GH15-like" evidence="1">
    <location>
        <begin position="219"/>
        <end position="582"/>
    </location>
</feature>
<dbReference type="InterPro" id="IPR012341">
    <property type="entry name" value="6hp_glycosidase-like_sf"/>
</dbReference>
<sequence length="599" mass="69607">MDNLNYGIIGNCRSAALISDTGSLDWCCLPQFDSTSVFAKLLDEKKGGSFEIKVKYNYEIHQQYFKNTAILVTRYSDGENTFEVHDFMPRYYKLNGKYNAPPEIVRYVKYVSGAPRFSVKYDPKLEYAQGQTTNHVKANFIVSLTNKQKFDTLFMYTSFNKNSVVSGDEIVLKEDGYFLICYNEKILKPSTEKMSLELERTKIYWLDWVDRTPTYKQFNDEIMRSAITLKMLTYDKTGAVLAAATTSLPETIGEVRNWDYRFCWIRDASMVIKVVSELGHKNSAKRYLQFIIDLMPDKDEKLQIMYGINKEKTLTEKTLEHLDGYKGSKPVRTGNAAYKQKQNDIYGILMDVIYEQLAKFSNDLENGEELWSITKGIVWIVSKHWREPDKGIWEFRGEDRHFTFSKVLCWVALDRAIKVARMFGKHRKIEKWTALEQEIKEDIHAHAWNDEVNAFVQSYGSNHLDASVLLMESYGFIHAKDPKFVSTVRAIEEDLSNDGLLYRYKNEDDFGLPSSSFTICTFWFINSLFKIGEEEKALAHFERLLSYSNHLGLFSEDIDFKTKRLLGNFPQAYSHLALIECAINFSRKKREEKILESIS</sequence>
<evidence type="ECO:0000259" key="1">
    <source>
        <dbReference type="Pfam" id="PF00723"/>
    </source>
</evidence>
<name>A0ABT0PNX8_9FLAO</name>
<dbReference type="Pfam" id="PF19291">
    <property type="entry name" value="TREH_N"/>
    <property type="match status" value="1"/>
</dbReference>
<feature type="domain" description="Trehalase-like N-terminal" evidence="2">
    <location>
        <begin position="8"/>
        <end position="133"/>
    </location>
</feature>
<accession>A0ABT0PNX8</accession>
<dbReference type="EMBL" id="JAMFMA010000001">
    <property type="protein sequence ID" value="MCL6272956.1"/>
    <property type="molecule type" value="Genomic_DNA"/>
</dbReference>
<protein>
    <submittedName>
        <fullName evidence="3">Glycoside hydrolase family 15 protein</fullName>
    </submittedName>
</protein>
<dbReference type="InterPro" id="IPR045582">
    <property type="entry name" value="Trehalase-like_N"/>
</dbReference>
<proteinExistence type="predicted"/>
<dbReference type="GO" id="GO:0016787">
    <property type="term" value="F:hydrolase activity"/>
    <property type="evidence" value="ECO:0007669"/>
    <property type="project" value="UniProtKB-KW"/>
</dbReference>
<dbReference type="PANTHER" id="PTHR31616">
    <property type="entry name" value="TREHALASE"/>
    <property type="match status" value="1"/>
</dbReference>
<evidence type="ECO:0000313" key="3">
    <source>
        <dbReference type="EMBL" id="MCL6272956.1"/>
    </source>
</evidence>
<organism evidence="3 4">
    <name type="scientific">Flagellimonas spongiicola</name>
    <dbReference type="NCBI Taxonomy" id="2942208"/>
    <lineage>
        <taxon>Bacteria</taxon>
        <taxon>Pseudomonadati</taxon>
        <taxon>Bacteroidota</taxon>
        <taxon>Flavobacteriia</taxon>
        <taxon>Flavobacteriales</taxon>
        <taxon>Flavobacteriaceae</taxon>
        <taxon>Flagellimonas</taxon>
    </lineage>
</organism>
<reference evidence="3 4" key="1">
    <citation type="submission" date="2022-05" db="EMBL/GenBank/DDBJ databases">
        <authorList>
            <person name="Park J.-S."/>
        </authorList>
    </citation>
    <scope>NUCLEOTIDE SEQUENCE [LARGE SCALE GENOMIC DNA]</scope>
    <source>
        <strain evidence="3 4">2012CJ35-5</strain>
    </source>
</reference>
<dbReference type="Gene3D" id="1.50.10.10">
    <property type="match status" value="1"/>
</dbReference>
<dbReference type="RefSeq" id="WP_249656135.1">
    <property type="nucleotide sequence ID" value="NZ_JAMFMA010000001.1"/>
</dbReference>
<dbReference type="Pfam" id="PF00723">
    <property type="entry name" value="Glyco_hydro_15"/>
    <property type="match status" value="1"/>
</dbReference>
<gene>
    <name evidence="3" type="ORF">M3P19_02995</name>
</gene>
<evidence type="ECO:0000313" key="4">
    <source>
        <dbReference type="Proteomes" id="UP001203607"/>
    </source>
</evidence>
<dbReference type="InterPro" id="IPR008928">
    <property type="entry name" value="6-hairpin_glycosidase_sf"/>
</dbReference>
<dbReference type="Proteomes" id="UP001203607">
    <property type="component" value="Unassembled WGS sequence"/>
</dbReference>
<evidence type="ECO:0000259" key="2">
    <source>
        <dbReference type="Pfam" id="PF19291"/>
    </source>
</evidence>
<keyword evidence="4" id="KW-1185">Reference proteome</keyword>
<dbReference type="PANTHER" id="PTHR31616:SF0">
    <property type="entry name" value="GLUCAN 1,4-ALPHA-GLUCOSIDASE"/>
    <property type="match status" value="1"/>
</dbReference>
<keyword evidence="3" id="KW-0378">Hydrolase</keyword>